<feature type="transmembrane region" description="Helical" evidence="1">
    <location>
        <begin position="74"/>
        <end position="91"/>
    </location>
</feature>
<dbReference type="Proteomes" id="UP000427071">
    <property type="component" value="Chromosome"/>
</dbReference>
<sequence length="179" mass="19513">MKLTSSREQLPVFVDVLMALALVVSLVCLLYASSVPGGATSMLIIVVLWILPLFGLTYLAVVGVSIASRKLFRSLWWPPVFIMVSIAILALDVSERIHWPFIKSDLEQAVASGQCPSSAGLTRDITCTEVSGNPAFDLGGGFIDSYYLVRAPGGLDLAKPMEIQRDLGDSWYLVYVPFE</sequence>
<reference evidence="3" key="1">
    <citation type="submission" date="2019-11" db="EMBL/GenBank/DDBJ databases">
        <title>Complete genome sequence of Corynebacterium kalinowskii 1959, a novel Corynebacterium species isolated from soil of a small paddock in Vilsendorf, Germany.</title>
        <authorList>
            <person name="Schaffert L."/>
            <person name="Ruwe M."/>
            <person name="Milse J."/>
            <person name="Hanuschka K."/>
            <person name="Ortseifen V."/>
            <person name="Droste J."/>
            <person name="Brandt D."/>
            <person name="Schlueter L."/>
            <person name="Kutter Y."/>
            <person name="Vinke S."/>
            <person name="Viehoefer P."/>
            <person name="Jacob L."/>
            <person name="Luebke N.-C."/>
            <person name="Schulte-Berndt E."/>
            <person name="Hain C."/>
            <person name="Linder M."/>
            <person name="Schmidt P."/>
            <person name="Wollenschlaeger L."/>
            <person name="Luttermann T."/>
            <person name="Thieme E."/>
            <person name="Hassa J."/>
            <person name="Haak M."/>
            <person name="Wittchen M."/>
            <person name="Mentz A."/>
            <person name="Persicke M."/>
            <person name="Busche T."/>
            <person name="Ruckert C."/>
        </authorList>
    </citation>
    <scope>NUCLEOTIDE SEQUENCE [LARGE SCALE GENOMIC DNA]</scope>
    <source>
        <strain evidence="3">1959</strain>
    </source>
</reference>
<protein>
    <submittedName>
        <fullName evidence="2">Uncharacterized protein</fullName>
    </submittedName>
</protein>
<accession>A0A6B8VY65</accession>
<keyword evidence="1" id="KW-1133">Transmembrane helix</keyword>
<name>A0A6B8VY65_9CORY</name>
<dbReference type="RefSeq" id="WP_156192595.1">
    <property type="nucleotide sequence ID" value="NZ_CP046452.1"/>
</dbReference>
<feature type="transmembrane region" description="Helical" evidence="1">
    <location>
        <begin position="12"/>
        <end position="33"/>
    </location>
</feature>
<proteinExistence type="predicted"/>
<gene>
    <name evidence="2" type="ORF">CKALI_06990</name>
</gene>
<evidence type="ECO:0000313" key="2">
    <source>
        <dbReference type="EMBL" id="QGU02260.1"/>
    </source>
</evidence>
<dbReference type="AlphaFoldDB" id="A0A6B8VY65"/>
<keyword evidence="1" id="KW-0472">Membrane</keyword>
<dbReference type="KEGG" id="ckw:CKALI_06990"/>
<feature type="transmembrane region" description="Helical" evidence="1">
    <location>
        <begin position="39"/>
        <end position="62"/>
    </location>
</feature>
<organism evidence="2 3">
    <name type="scientific">Corynebacterium kalinowskii</name>
    <dbReference type="NCBI Taxonomy" id="2675216"/>
    <lineage>
        <taxon>Bacteria</taxon>
        <taxon>Bacillati</taxon>
        <taxon>Actinomycetota</taxon>
        <taxon>Actinomycetes</taxon>
        <taxon>Mycobacteriales</taxon>
        <taxon>Corynebacteriaceae</taxon>
        <taxon>Corynebacterium</taxon>
    </lineage>
</organism>
<keyword evidence="3" id="KW-1185">Reference proteome</keyword>
<evidence type="ECO:0000313" key="3">
    <source>
        <dbReference type="Proteomes" id="UP000427071"/>
    </source>
</evidence>
<keyword evidence="1" id="KW-0812">Transmembrane</keyword>
<evidence type="ECO:0000256" key="1">
    <source>
        <dbReference type="SAM" id="Phobius"/>
    </source>
</evidence>
<dbReference type="EMBL" id="CP046452">
    <property type="protein sequence ID" value="QGU02260.1"/>
    <property type="molecule type" value="Genomic_DNA"/>
</dbReference>